<dbReference type="EMBL" id="KV013377">
    <property type="protein sequence ID" value="KZV23772.1"/>
    <property type="molecule type" value="Genomic_DNA"/>
</dbReference>
<keyword evidence="3" id="KW-1185">Reference proteome</keyword>
<reference evidence="2 3" key="1">
    <citation type="journal article" date="2015" name="Proc. Natl. Acad. Sci. U.S.A.">
        <title>The resurrection genome of Boea hygrometrica: A blueprint for survival of dehydration.</title>
        <authorList>
            <person name="Xiao L."/>
            <person name="Yang G."/>
            <person name="Zhang L."/>
            <person name="Yang X."/>
            <person name="Zhao S."/>
            <person name="Ji Z."/>
            <person name="Zhou Q."/>
            <person name="Hu M."/>
            <person name="Wang Y."/>
            <person name="Chen M."/>
            <person name="Xu Y."/>
            <person name="Jin H."/>
            <person name="Xiao X."/>
            <person name="Hu G."/>
            <person name="Bao F."/>
            <person name="Hu Y."/>
            <person name="Wan P."/>
            <person name="Li L."/>
            <person name="Deng X."/>
            <person name="Kuang T."/>
            <person name="Xiang C."/>
            <person name="Zhu J.K."/>
            <person name="Oliver M.J."/>
            <person name="He Y."/>
        </authorList>
    </citation>
    <scope>NUCLEOTIDE SEQUENCE [LARGE SCALE GENOMIC DNA]</scope>
    <source>
        <strain evidence="3">cv. XS01</strain>
    </source>
</reference>
<proteinExistence type="predicted"/>
<evidence type="ECO:0000313" key="3">
    <source>
        <dbReference type="Proteomes" id="UP000250235"/>
    </source>
</evidence>
<dbReference type="Proteomes" id="UP000250235">
    <property type="component" value="Unassembled WGS sequence"/>
</dbReference>
<dbReference type="AlphaFoldDB" id="A0A2Z7AWZ7"/>
<evidence type="ECO:0000313" key="2">
    <source>
        <dbReference type="EMBL" id="KZV23772.1"/>
    </source>
</evidence>
<feature type="compositionally biased region" description="Basic residues" evidence="1">
    <location>
        <begin position="107"/>
        <end position="121"/>
    </location>
</feature>
<gene>
    <name evidence="2" type="ORF">F511_27698</name>
</gene>
<feature type="region of interest" description="Disordered" evidence="1">
    <location>
        <begin position="107"/>
        <end position="128"/>
    </location>
</feature>
<evidence type="ECO:0000256" key="1">
    <source>
        <dbReference type="SAM" id="MobiDB-lite"/>
    </source>
</evidence>
<sequence length="285" mass="30952">MRSVIASHGPGSNPRGNAICNAILLQCFPVLQIFELQYLDHHRPPSSDVLPLTLARHRISARKLHGLPGTGQNQTLEEFRPAVTTSPETRRSGGRPAAAATMNFARRKGHAPPPHRARITRPARNQRPTCAAASIIASAGKRQSCDPTRFHRRNVRRGAALRAVQHRPATCANICVRPTAHPCCVTSAHHAATKRDNRAAVRAPSCEDVIAVDNRQSGPRPEPRLLRQAALEALTNSARTDSPRRVGQKRISDDNGRRRRTAGGGGGVWRGGEGRLSHLGLIIVC</sequence>
<protein>
    <submittedName>
        <fullName evidence="2">Uncharacterized protein</fullName>
    </submittedName>
</protein>
<name>A0A2Z7AWZ7_9LAMI</name>
<organism evidence="2 3">
    <name type="scientific">Dorcoceras hygrometricum</name>
    <dbReference type="NCBI Taxonomy" id="472368"/>
    <lineage>
        <taxon>Eukaryota</taxon>
        <taxon>Viridiplantae</taxon>
        <taxon>Streptophyta</taxon>
        <taxon>Embryophyta</taxon>
        <taxon>Tracheophyta</taxon>
        <taxon>Spermatophyta</taxon>
        <taxon>Magnoliopsida</taxon>
        <taxon>eudicotyledons</taxon>
        <taxon>Gunneridae</taxon>
        <taxon>Pentapetalae</taxon>
        <taxon>asterids</taxon>
        <taxon>lamiids</taxon>
        <taxon>Lamiales</taxon>
        <taxon>Gesneriaceae</taxon>
        <taxon>Didymocarpoideae</taxon>
        <taxon>Trichosporeae</taxon>
        <taxon>Loxocarpinae</taxon>
        <taxon>Dorcoceras</taxon>
    </lineage>
</organism>
<feature type="region of interest" description="Disordered" evidence="1">
    <location>
        <begin position="235"/>
        <end position="270"/>
    </location>
</feature>
<accession>A0A2Z7AWZ7</accession>